<dbReference type="InterPro" id="IPR000620">
    <property type="entry name" value="EamA_dom"/>
</dbReference>
<organism evidence="8 9">
    <name type="scientific">Nocardioides phosphati</name>
    <dbReference type="NCBI Taxonomy" id="1867775"/>
    <lineage>
        <taxon>Bacteria</taxon>
        <taxon>Bacillati</taxon>
        <taxon>Actinomycetota</taxon>
        <taxon>Actinomycetes</taxon>
        <taxon>Propionibacteriales</taxon>
        <taxon>Nocardioidaceae</taxon>
        <taxon>Nocardioides</taxon>
    </lineage>
</organism>
<dbReference type="PANTHER" id="PTHR32322:SF2">
    <property type="entry name" value="EAMA DOMAIN-CONTAINING PROTEIN"/>
    <property type="match status" value="1"/>
</dbReference>
<evidence type="ECO:0000259" key="7">
    <source>
        <dbReference type="Pfam" id="PF00892"/>
    </source>
</evidence>
<feature type="transmembrane region" description="Helical" evidence="6">
    <location>
        <begin position="89"/>
        <end position="109"/>
    </location>
</feature>
<feature type="transmembrane region" description="Helical" evidence="6">
    <location>
        <begin position="31"/>
        <end position="49"/>
    </location>
</feature>
<feature type="transmembrane region" description="Helical" evidence="6">
    <location>
        <begin position="261"/>
        <end position="280"/>
    </location>
</feature>
<feature type="transmembrane region" description="Helical" evidence="6">
    <location>
        <begin position="6"/>
        <end position="24"/>
    </location>
</feature>
<keyword evidence="5 6" id="KW-0472">Membrane</keyword>
<keyword evidence="9" id="KW-1185">Reference proteome</keyword>
<evidence type="ECO:0000256" key="4">
    <source>
        <dbReference type="ARBA" id="ARBA00022989"/>
    </source>
</evidence>
<gene>
    <name evidence="8" type="ORF">GCM10011584_10030</name>
</gene>
<evidence type="ECO:0000256" key="6">
    <source>
        <dbReference type="SAM" id="Phobius"/>
    </source>
</evidence>
<dbReference type="Proteomes" id="UP000655410">
    <property type="component" value="Unassembled WGS sequence"/>
</dbReference>
<evidence type="ECO:0000256" key="2">
    <source>
        <dbReference type="ARBA" id="ARBA00007362"/>
    </source>
</evidence>
<evidence type="ECO:0000256" key="5">
    <source>
        <dbReference type="ARBA" id="ARBA00023136"/>
    </source>
</evidence>
<dbReference type="SUPFAM" id="SSF103481">
    <property type="entry name" value="Multidrug resistance efflux transporter EmrE"/>
    <property type="match status" value="2"/>
</dbReference>
<feature type="transmembrane region" description="Helical" evidence="6">
    <location>
        <begin position="115"/>
        <end position="132"/>
    </location>
</feature>
<dbReference type="RefSeq" id="WP_229662640.1">
    <property type="nucleotide sequence ID" value="NZ_BMNI01000002.1"/>
</dbReference>
<dbReference type="Gene3D" id="1.10.3730.20">
    <property type="match status" value="1"/>
</dbReference>
<comment type="subcellular location">
    <subcellularLocation>
        <location evidence="1">Membrane</location>
        <topology evidence="1">Multi-pass membrane protein</topology>
    </subcellularLocation>
</comment>
<dbReference type="PANTHER" id="PTHR32322">
    <property type="entry name" value="INNER MEMBRANE TRANSPORTER"/>
    <property type="match status" value="1"/>
</dbReference>
<protein>
    <recommendedName>
        <fullName evidence="7">EamA domain-containing protein</fullName>
    </recommendedName>
</protein>
<comment type="caution">
    <text evidence="8">The sequence shown here is derived from an EMBL/GenBank/DDBJ whole genome shotgun (WGS) entry which is preliminary data.</text>
</comment>
<evidence type="ECO:0000256" key="3">
    <source>
        <dbReference type="ARBA" id="ARBA00022692"/>
    </source>
</evidence>
<accession>A0ABQ2N721</accession>
<dbReference type="Pfam" id="PF00892">
    <property type="entry name" value="EamA"/>
    <property type="match status" value="2"/>
</dbReference>
<feature type="transmembrane region" description="Helical" evidence="6">
    <location>
        <begin position="234"/>
        <end position="254"/>
    </location>
</feature>
<feature type="transmembrane region" description="Helical" evidence="6">
    <location>
        <begin position="176"/>
        <end position="196"/>
    </location>
</feature>
<evidence type="ECO:0000256" key="1">
    <source>
        <dbReference type="ARBA" id="ARBA00004141"/>
    </source>
</evidence>
<proteinExistence type="inferred from homology"/>
<name>A0ABQ2N721_9ACTN</name>
<dbReference type="InterPro" id="IPR037185">
    <property type="entry name" value="EmrE-like"/>
</dbReference>
<dbReference type="InterPro" id="IPR050638">
    <property type="entry name" value="AA-Vitamin_Transporters"/>
</dbReference>
<evidence type="ECO:0000313" key="8">
    <source>
        <dbReference type="EMBL" id="GGO86841.1"/>
    </source>
</evidence>
<sequence>MVVVLLALGGAIAYGVADFAGGLLSRRASPWAVAFTAALGAGLLVVALGPVLPGSPTSADLLWAAFGGIGGGVGTAFLYRGLSSGRMGVVAPISGVGAAVLPVLVGLALGERPGALVWVGIACALPGIWLVARDPRADSASSSASGSTGVLDGVLAGLGFGAQFAALGQVHDGSGFLPLGVNQLAAAVVVAALAVAARAPWVPRERAAYAGVVCGLLGLAATGAFMLAAQQGSLTVSSILTSLYPAFTILLAALVLRERVLGGQAIGLALCGVAVALVAAG</sequence>
<comment type="similarity">
    <text evidence="2">Belongs to the EamA transporter family.</text>
</comment>
<keyword evidence="3 6" id="KW-0812">Transmembrane</keyword>
<feature type="transmembrane region" description="Helical" evidence="6">
    <location>
        <begin position="61"/>
        <end position="82"/>
    </location>
</feature>
<dbReference type="EMBL" id="BMNI01000002">
    <property type="protein sequence ID" value="GGO86841.1"/>
    <property type="molecule type" value="Genomic_DNA"/>
</dbReference>
<feature type="transmembrane region" description="Helical" evidence="6">
    <location>
        <begin position="144"/>
        <end position="164"/>
    </location>
</feature>
<reference evidence="9" key="1">
    <citation type="journal article" date="2019" name="Int. J. Syst. Evol. Microbiol.">
        <title>The Global Catalogue of Microorganisms (GCM) 10K type strain sequencing project: providing services to taxonomists for standard genome sequencing and annotation.</title>
        <authorList>
            <consortium name="The Broad Institute Genomics Platform"/>
            <consortium name="The Broad Institute Genome Sequencing Center for Infectious Disease"/>
            <person name="Wu L."/>
            <person name="Ma J."/>
        </authorList>
    </citation>
    <scope>NUCLEOTIDE SEQUENCE [LARGE SCALE GENOMIC DNA]</scope>
    <source>
        <strain evidence="9">CGMCC 4.7371</strain>
    </source>
</reference>
<feature type="domain" description="EamA" evidence="7">
    <location>
        <begin position="149"/>
        <end position="278"/>
    </location>
</feature>
<keyword evidence="4 6" id="KW-1133">Transmembrane helix</keyword>
<feature type="domain" description="EamA" evidence="7">
    <location>
        <begin position="3"/>
        <end position="132"/>
    </location>
</feature>
<feature type="transmembrane region" description="Helical" evidence="6">
    <location>
        <begin position="208"/>
        <end position="228"/>
    </location>
</feature>
<evidence type="ECO:0000313" key="9">
    <source>
        <dbReference type="Proteomes" id="UP000655410"/>
    </source>
</evidence>